<evidence type="ECO:0000313" key="2">
    <source>
        <dbReference type="Proteomes" id="UP001060215"/>
    </source>
</evidence>
<comment type="caution">
    <text evidence="1">The sequence shown here is derived from an EMBL/GenBank/DDBJ whole genome shotgun (WGS) entry which is preliminary data.</text>
</comment>
<protein>
    <submittedName>
        <fullName evidence="1">ARM REPEAT PROTEIN INTERACTING WITH ABF2</fullName>
    </submittedName>
</protein>
<name>A0ACC0GHS4_9ERIC</name>
<sequence>MKYAASKEHVEQISELSSTVNVALKTLDGRNESVDTCVAGSAFTVGKSPPQNGISAFEGNSGAGGLGEGTPKVSNAFAEGRTSLEEYVHSLKTATGVPILIEAVGIGKGKEDLTNLSTEPTKNNQVFPVQPEHQQLIVDNGALPHLVDLLKRHKDGSIRRAADAITNLAQESSSIKTRVRLEGGIPPLVELLEFIDPKVQMAAAGALRTLAFKNDENKNQIVECNALHTLILMLRSEDAAIHYEAVGVIGNLVHSSPNIKKEVLVAGALQPVIGLLSSWCSESRREAALLFAATDSDCKGSDAFLVWPLLQSPRHWAPICFVVMQPEVFIFEIGFFYDVFV</sequence>
<evidence type="ECO:0000313" key="1">
    <source>
        <dbReference type="EMBL" id="KAI8000722.1"/>
    </source>
</evidence>
<dbReference type="EMBL" id="CM045765">
    <property type="protein sequence ID" value="KAI8000722.1"/>
    <property type="molecule type" value="Genomic_DNA"/>
</dbReference>
<keyword evidence="2" id="KW-1185">Reference proteome</keyword>
<proteinExistence type="predicted"/>
<accession>A0ACC0GHS4</accession>
<reference evidence="1 2" key="1">
    <citation type="journal article" date="2022" name="Plant J.">
        <title>Chromosome-level genome of Camellia lanceoleosa provides a valuable resource for understanding genome evolution and self-incompatibility.</title>
        <authorList>
            <person name="Gong W."/>
            <person name="Xiao S."/>
            <person name="Wang L."/>
            <person name="Liao Z."/>
            <person name="Chang Y."/>
            <person name="Mo W."/>
            <person name="Hu G."/>
            <person name="Li W."/>
            <person name="Zhao G."/>
            <person name="Zhu H."/>
            <person name="Hu X."/>
            <person name="Ji K."/>
            <person name="Xiang X."/>
            <person name="Song Q."/>
            <person name="Yuan D."/>
            <person name="Jin S."/>
            <person name="Zhang L."/>
        </authorList>
    </citation>
    <scope>NUCLEOTIDE SEQUENCE [LARGE SCALE GENOMIC DNA]</scope>
    <source>
        <strain evidence="1">SQ_2022a</strain>
    </source>
</reference>
<dbReference type="Proteomes" id="UP001060215">
    <property type="component" value="Chromosome 8"/>
</dbReference>
<gene>
    <name evidence="1" type="ORF">LOK49_LG09G01773</name>
</gene>
<organism evidence="1 2">
    <name type="scientific">Camellia lanceoleosa</name>
    <dbReference type="NCBI Taxonomy" id="1840588"/>
    <lineage>
        <taxon>Eukaryota</taxon>
        <taxon>Viridiplantae</taxon>
        <taxon>Streptophyta</taxon>
        <taxon>Embryophyta</taxon>
        <taxon>Tracheophyta</taxon>
        <taxon>Spermatophyta</taxon>
        <taxon>Magnoliopsida</taxon>
        <taxon>eudicotyledons</taxon>
        <taxon>Gunneridae</taxon>
        <taxon>Pentapetalae</taxon>
        <taxon>asterids</taxon>
        <taxon>Ericales</taxon>
        <taxon>Theaceae</taxon>
        <taxon>Camellia</taxon>
    </lineage>
</organism>